<reference evidence="1" key="1">
    <citation type="submission" date="2021-01" db="EMBL/GenBank/DDBJ databases">
        <authorList>
            <person name="Sun Q."/>
        </authorList>
    </citation>
    <scope>NUCLEOTIDE SEQUENCE</scope>
    <source>
        <strain evidence="1">YIM B02566</strain>
    </source>
</reference>
<proteinExistence type="predicted"/>
<gene>
    <name evidence="1" type="ORF">JHL16_15470</name>
</gene>
<dbReference type="EMBL" id="JAENHL010000007">
    <property type="protein sequence ID" value="MBK1867757.1"/>
    <property type="molecule type" value="Genomic_DNA"/>
</dbReference>
<evidence type="ECO:0000313" key="2">
    <source>
        <dbReference type="Proteomes" id="UP000616151"/>
    </source>
</evidence>
<keyword evidence="2" id="KW-1185">Reference proteome</keyword>
<dbReference type="Proteomes" id="UP000616151">
    <property type="component" value="Unassembled WGS sequence"/>
</dbReference>
<accession>A0ACC5R546</accession>
<sequence length="297" mass="31504">MNSSPTTKDWIALVALVMTWGSSFAMTKIAVASMDPAWVMALRLSVAGIFLSGVVMLTKRQWPRGRELWLWFAGLGLIGHAVPFFLVSWGTQFISSGLSGVLMGAIPLFVIVLAHFFLPDEKLTRMKAVGFVVGFVGLMIVLGPEKLLRFEGQGMALVGEIAIIFSCFCYATHSLLARRIPFHGPVEQATAVCLSGGAMGVIFAALYAPHGLDQATTFAFLCVIGLGIVPTAIATLLVYVIVRSAGASFVSYSNYLVPVYALGLGAMLLGESLTANVGIGLVLILAGIAASRMRKAA</sequence>
<protein>
    <submittedName>
        <fullName evidence="1">DMT family transporter</fullName>
    </submittedName>
</protein>
<organism evidence="1 2">
    <name type="scientific">Taklimakanibacter albus</name>
    <dbReference type="NCBI Taxonomy" id="2800327"/>
    <lineage>
        <taxon>Bacteria</taxon>
        <taxon>Pseudomonadati</taxon>
        <taxon>Pseudomonadota</taxon>
        <taxon>Alphaproteobacteria</taxon>
        <taxon>Hyphomicrobiales</taxon>
        <taxon>Aestuariivirgaceae</taxon>
        <taxon>Taklimakanibacter</taxon>
    </lineage>
</organism>
<name>A0ACC5R546_9HYPH</name>
<evidence type="ECO:0000313" key="1">
    <source>
        <dbReference type="EMBL" id="MBK1867757.1"/>
    </source>
</evidence>
<comment type="caution">
    <text evidence="1">The sequence shown here is derived from an EMBL/GenBank/DDBJ whole genome shotgun (WGS) entry which is preliminary data.</text>
</comment>